<dbReference type="EMBL" id="JBJHQH010000009">
    <property type="protein sequence ID" value="MFK9092503.1"/>
    <property type="molecule type" value="Genomic_DNA"/>
</dbReference>
<dbReference type="InterPro" id="IPR000595">
    <property type="entry name" value="cNMP-bd_dom"/>
</dbReference>
<dbReference type="InterPro" id="IPR012318">
    <property type="entry name" value="HTH_CRP"/>
</dbReference>
<dbReference type="Gene3D" id="2.60.120.10">
    <property type="entry name" value="Jelly Rolls"/>
    <property type="match status" value="1"/>
</dbReference>
<keyword evidence="4" id="KW-0804">Transcription</keyword>
<sequence>MKLLFASNSNWEEFLPYGNRQFYKKGSVLHRQGEVGEGFYYLEKGLVKITTTTASGSDSLLRIALPSQLLGVQAMDQLVHYTTAAANKNSVLYFFPYEMAKELMFQKPAMNELFLQSVIDEMYTLALKINDYRLPAEQKVAMLLLNIYEEFHQHDIPLTQKDVANSTGLTRITVYKIFKEWKEKGYIATIGKSISIINPSILQNYAQGIYK</sequence>
<proteinExistence type="predicted"/>
<evidence type="ECO:0000256" key="4">
    <source>
        <dbReference type="ARBA" id="ARBA00023163"/>
    </source>
</evidence>
<dbReference type="SMART" id="SM00419">
    <property type="entry name" value="HTH_CRP"/>
    <property type="match status" value="1"/>
</dbReference>
<dbReference type="Pfam" id="PF00027">
    <property type="entry name" value="cNMP_binding"/>
    <property type="match status" value="1"/>
</dbReference>
<evidence type="ECO:0000313" key="7">
    <source>
        <dbReference type="EMBL" id="MFK9092503.1"/>
    </source>
</evidence>
<protein>
    <submittedName>
        <fullName evidence="7">Crp/Fnr family transcriptional regulator</fullName>
    </submittedName>
</protein>
<reference evidence="7 8" key="1">
    <citation type="submission" date="2024-11" db="EMBL/GenBank/DDBJ databases">
        <authorList>
            <person name="Lucas J.A."/>
        </authorList>
    </citation>
    <scope>NUCLEOTIDE SEQUENCE [LARGE SCALE GENOMIC DNA]</scope>
    <source>
        <strain evidence="7 8">Z 5.4</strain>
    </source>
</reference>
<dbReference type="PROSITE" id="PS50042">
    <property type="entry name" value="CNMP_BINDING_3"/>
    <property type="match status" value="1"/>
</dbReference>
<dbReference type="RefSeq" id="WP_406581081.1">
    <property type="nucleotide sequence ID" value="NZ_JBJHQH010000009.1"/>
</dbReference>
<dbReference type="Gene3D" id="1.10.10.10">
    <property type="entry name" value="Winged helix-like DNA-binding domain superfamily/Winged helix DNA-binding domain"/>
    <property type="match status" value="1"/>
</dbReference>
<evidence type="ECO:0000259" key="5">
    <source>
        <dbReference type="PROSITE" id="PS50042"/>
    </source>
</evidence>
<keyword evidence="1" id="KW-0805">Transcription regulation</keyword>
<feature type="domain" description="HTH crp-type" evidence="6">
    <location>
        <begin position="134"/>
        <end position="200"/>
    </location>
</feature>
<feature type="domain" description="Cyclic nucleotide-binding" evidence="5">
    <location>
        <begin position="23"/>
        <end position="75"/>
    </location>
</feature>
<name>A0ABW8RGA5_9BACI</name>
<evidence type="ECO:0000256" key="2">
    <source>
        <dbReference type="ARBA" id="ARBA00023125"/>
    </source>
</evidence>
<evidence type="ECO:0000256" key="3">
    <source>
        <dbReference type="ARBA" id="ARBA00023159"/>
    </source>
</evidence>
<evidence type="ECO:0000259" key="6">
    <source>
        <dbReference type="PROSITE" id="PS51063"/>
    </source>
</evidence>
<dbReference type="SUPFAM" id="SSF46785">
    <property type="entry name" value="Winged helix' DNA-binding domain"/>
    <property type="match status" value="1"/>
</dbReference>
<dbReference type="InterPro" id="IPR018490">
    <property type="entry name" value="cNMP-bd_dom_sf"/>
</dbReference>
<keyword evidence="8" id="KW-1185">Reference proteome</keyword>
<keyword evidence="3" id="KW-0010">Activator</keyword>
<dbReference type="PANTHER" id="PTHR24567:SF26">
    <property type="entry name" value="REGULATORY PROTEIN YEIL"/>
    <property type="match status" value="1"/>
</dbReference>
<dbReference type="InterPro" id="IPR014710">
    <property type="entry name" value="RmlC-like_jellyroll"/>
</dbReference>
<dbReference type="PROSITE" id="PS51063">
    <property type="entry name" value="HTH_CRP_2"/>
    <property type="match status" value="1"/>
</dbReference>
<dbReference type="Proteomes" id="UP001623041">
    <property type="component" value="Unassembled WGS sequence"/>
</dbReference>
<dbReference type="InterPro" id="IPR036388">
    <property type="entry name" value="WH-like_DNA-bd_sf"/>
</dbReference>
<dbReference type="InterPro" id="IPR050397">
    <property type="entry name" value="Env_Response_Regulators"/>
</dbReference>
<accession>A0ABW8RGA5</accession>
<dbReference type="InterPro" id="IPR036390">
    <property type="entry name" value="WH_DNA-bd_sf"/>
</dbReference>
<dbReference type="SUPFAM" id="SSF51206">
    <property type="entry name" value="cAMP-binding domain-like"/>
    <property type="match status" value="1"/>
</dbReference>
<evidence type="ECO:0000313" key="8">
    <source>
        <dbReference type="Proteomes" id="UP001623041"/>
    </source>
</evidence>
<dbReference type="CDD" id="cd00038">
    <property type="entry name" value="CAP_ED"/>
    <property type="match status" value="1"/>
</dbReference>
<comment type="caution">
    <text evidence="7">The sequence shown here is derived from an EMBL/GenBank/DDBJ whole genome shotgun (WGS) entry which is preliminary data.</text>
</comment>
<keyword evidence="2" id="KW-0238">DNA-binding</keyword>
<evidence type="ECO:0000256" key="1">
    <source>
        <dbReference type="ARBA" id="ARBA00023015"/>
    </source>
</evidence>
<gene>
    <name evidence="7" type="ORF">ACJEBI_13520</name>
</gene>
<dbReference type="CDD" id="cd00092">
    <property type="entry name" value="HTH_CRP"/>
    <property type="match status" value="1"/>
</dbReference>
<organism evidence="7 8">
    <name type="scientific">Bacillus salipaludis</name>
    <dbReference type="NCBI Taxonomy" id="2547811"/>
    <lineage>
        <taxon>Bacteria</taxon>
        <taxon>Bacillati</taxon>
        <taxon>Bacillota</taxon>
        <taxon>Bacilli</taxon>
        <taxon>Bacillales</taxon>
        <taxon>Bacillaceae</taxon>
        <taxon>Bacillus</taxon>
    </lineage>
</organism>
<dbReference type="PANTHER" id="PTHR24567">
    <property type="entry name" value="CRP FAMILY TRANSCRIPTIONAL REGULATORY PROTEIN"/>
    <property type="match status" value="1"/>
</dbReference>
<dbReference type="SMART" id="SM00100">
    <property type="entry name" value="cNMP"/>
    <property type="match status" value="1"/>
</dbReference>
<dbReference type="Pfam" id="PF13545">
    <property type="entry name" value="HTH_Crp_2"/>
    <property type="match status" value="1"/>
</dbReference>